<sequence length="100" mass="11444">VQALLVQIHSRLELQDANRLKNAKTIGLAQPRTLGIRVHDGVQRETLKDVDDDNYLVIVVDEAHVIFELKQQVVRVVYTRLDFTTLVYDIAAIFMEIAFP</sequence>
<gene>
    <name evidence="1" type="ORF">Tci_584729</name>
</gene>
<proteinExistence type="predicted"/>
<dbReference type="EMBL" id="BKCJ010373091">
    <property type="protein sequence ID" value="GFA12757.1"/>
    <property type="molecule type" value="Genomic_DNA"/>
</dbReference>
<name>A0A699J5V4_TANCI</name>
<feature type="non-terminal residue" evidence="1">
    <location>
        <position position="1"/>
    </location>
</feature>
<protein>
    <submittedName>
        <fullName evidence="1">Uncharacterized protein</fullName>
    </submittedName>
</protein>
<organism evidence="1">
    <name type="scientific">Tanacetum cinerariifolium</name>
    <name type="common">Dalmatian daisy</name>
    <name type="synonym">Chrysanthemum cinerariifolium</name>
    <dbReference type="NCBI Taxonomy" id="118510"/>
    <lineage>
        <taxon>Eukaryota</taxon>
        <taxon>Viridiplantae</taxon>
        <taxon>Streptophyta</taxon>
        <taxon>Embryophyta</taxon>
        <taxon>Tracheophyta</taxon>
        <taxon>Spermatophyta</taxon>
        <taxon>Magnoliopsida</taxon>
        <taxon>eudicotyledons</taxon>
        <taxon>Gunneridae</taxon>
        <taxon>Pentapetalae</taxon>
        <taxon>asterids</taxon>
        <taxon>campanulids</taxon>
        <taxon>Asterales</taxon>
        <taxon>Asteraceae</taxon>
        <taxon>Asteroideae</taxon>
        <taxon>Anthemideae</taxon>
        <taxon>Anthemidinae</taxon>
        <taxon>Tanacetum</taxon>
    </lineage>
</organism>
<accession>A0A699J5V4</accession>
<comment type="caution">
    <text evidence="1">The sequence shown here is derived from an EMBL/GenBank/DDBJ whole genome shotgun (WGS) entry which is preliminary data.</text>
</comment>
<reference evidence="1" key="1">
    <citation type="journal article" date="2019" name="Sci. Rep.">
        <title>Draft genome of Tanacetum cinerariifolium, the natural source of mosquito coil.</title>
        <authorList>
            <person name="Yamashiro T."/>
            <person name="Shiraishi A."/>
            <person name="Satake H."/>
            <person name="Nakayama K."/>
        </authorList>
    </citation>
    <scope>NUCLEOTIDE SEQUENCE</scope>
</reference>
<dbReference type="AlphaFoldDB" id="A0A699J5V4"/>
<evidence type="ECO:0000313" key="1">
    <source>
        <dbReference type="EMBL" id="GFA12757.1"/>
    </source>
</evidence>